<dbReference type="PROSITE" id="PS50977">
    <property type="entry name" value="HTH_TETR_2"/>
    <property type="match status" value="1"/>
</dbReference>
<dbReference type="EMBL" id="JAVDWH010000001">
    <property type="protein sequence ID" value="MDR7086357.1"/>
    <property type="molecule type" value="Genomic_DNA"/>
</dbReference>
<accession>A0ABU1UME8</accession>
<comment type="caution">
    <text evidence="4">The sequence shown here is derived from an EMBL/GenBank/DDBJ whole genome shotgun (WGS) entry which is preliminary data.</text>
</comment>
<evidence type="ECO:0000256" key="2">
    <source>
        <dbReference type="PROSITE-ProRule" id="PRU00335"/>
    </source>
</evidence>
<dbReference type="PANTHER" id="PTHR30055">
    <property type="entry name" value="HTH-TYPE TRANSCRIPTIONAL REGULATOR RUTR"/>
    <property type="match status" value="1"/>
</dbReference>
<evidence type="ECO:0000259" key="3">
    <source>
        <dbReference type="PROSITE" id="PS50977"/>
    </source>
</evidence>
<dbReference type="Proteomes" id="UP001257739">
    <property type="component" value="Unassembled WGS sequence"/>
</dbReference>
<sequence>MTWLREEHSAMAAQNILDAATTLFVERGVNVVGMADVAKAAGCSRQTLYRYFDSRQDLHLAFAQREAVRLIGLVSDEVKSITDPPDRLVAMIVALLREVRTTDYLAAWFRSGEPALAAEIANSSPMIESLALTFFASDHPSEHAVQLTRWCIRVTMSLLITPGADDTDERRLLEQFVAPLAKTGVNV</sequence>
<gene>
    <name evidence="4" type="ORF">J2X11_001196</name>
</gene>
<dbReference type="SUPFAM" id="SSF46689">
    <property type="entry name" value="Homeodomain-like"/>
    <property type="match status" value="1"/>
</dbReference>
<dbReference type="PANTHER" id="PTHR30055:SF200">
    <property type="entry name" value="HTH-TYPE TRANSCRIPTIONAL REPRESSOR BDCR"/>
    <property type="match status" value="1"/>
</dbReference>
<dbReference type="PRINTS" id="PR00455">
    <property type="entry name" value="HTHTETR"/>
</dbReference>
<keyword evidence="5" id="KW-1185">Reference proteome</keyword>
<dbReference type="InterPro" id="IPR009057">
    <property type="entry name" value="Homeodomain-like_sf"/>
</dbReference>
<evidence type="ECO:0000313" key="5">
    <source>
        <dbReference type="Proteomes" id="UP001257739"/>
    </source>
</evidence>
<keyword evidence="1 2" id="KW-0238">DNA-binding</keyword>
<evidence type="ECO:0000256" key="1">
    <source>
        <dbReference type="ARBA" id="ARBA00023125"/>
    </source>
</evidence>
<evidence type="ECO:0000313" key="4">
    <source>
        <dbReference type="EMBL" id="MDR7086357.1"/>
    </source>
</evidence>
<dbReference type="Pfam" id="PF00440">
    <property type="entry name" value="TetR_N"/>
    <property type="match status" value="1"/>
</dbReference>
<feature type="domain" description="HTH tetR-type" evidence="3">
    <location>
        <begin position="10"/>
        <end position="70"/>
    </location>
</feature>
<name>A0ABU1UME8_9ACTN</name>
<protein>
    <submittedName>
        <fullName evidence="4">AcrR family transcriptional regulator</fullName>
    </submittedName>
</protein>
<dbReference type="InterPro" id="IPR001647">
    <property type="entry name" value="HTH_TetR"/>
</dbReference>
<proteinExistence type="predicted"/>
<organism evidence="4 5">
    <name type="scientific">Aeromicrobium panaciterrae</name>
    <dbReference type="NCBI Taxonomy" id="363861"/>
    <lineage>
        <taxon>Bacteria</taxon>
        <taxon>Bacillati</taxon>
        <taxon>Actinomycetota</taxon>
        <taxon>Actinomycetes</taxon>
        <taxon>Propionibacteriales</taxon>
        <taxon>Nocardioidaceae</taxon>
        <taxon>Aeromicrobium</taxon>
    </lineage>
</organism>
<dbReference type="InterPro" id="IPR050109">
    <property type="entry name" value="HTH-type_TetR-like_transc_reg"/>
</dbReference>
<reference evidence="4 5" key="1">
    <citation type="submission" date="2023-07" db="EMBL/GenBank/DDBJ databases">
        <title>Sorghum-associated microbial communities from plants grown in Nebraska, USA.</title>
        <authorList>
            <person name="Schachtman D."/>
        </authorList>
    </citation>
    <scope>NUCLEOTIDE SEQUENCE [LARGE SCALE GENOMIC DNA]</scope>
    <source>
        <strain evidence="4 5">BE248</strain>
    </source>
</reference>
<dbReference type="RefSeq" id="WP_309968024.1">
    <property type="nucleotide sequence ID" value="NZ_JAVDWH010000001.1"/>
</dbReference>
<feature type="DNA-binding region" description="H-T-H motif" evidence="2">
    <location>
        <begin position="33"/>
        <end position="52"/>
    </location>
</feature>
<dbReference type="Gene3D" id="1.10.357.10">
    <property type="entry name" value="Tetracycline Repressor, domain 2"/>
    <property type="match status" value="1"/>
</dbReference>